<dbReference type="AlphaFoldDB" id="A0A1C1YYY3"/>
<evidence type="ECO:0000256" key="3">
    <source>
        <dbReference type="ARBA" id="ARBA00022475"/>
    </source>
</evidence>
<evidence type="ECO:0000313" key="11">
    <source>
        <dbReference type="EMBL" id="OCW58743.1"/>
    </source>
</evidence>
<proteinExistence type="predicted"/>
<evidence type="ECO:0000256" key="7">
    <source>
        <dbReference type="ARBA" id="ARBA00023004"/>
    </source>
</evidence>
<dbReference type="EMBL" id="LQZT01000004">
    <property type="protein sequence ID" value="OCW58743.1"/>
    <property type="molecule type" value="Genomic_DNA"/>
</dbReference>
<keyword evidence="4" id="KW-0410">Iron transport</keyword>
<evidence type="ECO:0000256" key="9">
    <source>
        <dbReference type="ARBA" id="ARBA00023136"/>
    </source>
</evidence>
<evidence type="ECO:0000256" key="4">
    <source>
        <dbReference type="ARBA" id="ARBA00022496"/>
    </source>
</evidence>
<dbReference type="InterPro" id="IPR027417">
    <property type="entry name" value="P-loop_NTPase"/>
</dbReference>
<feature type="domain" description="ABC transporter" evidence="10">
    <location>
        <begin position="21"/>
        <end position="248"/>
    </location>
</feature>
<dbReference type="InterPro" id="IPR003439">
    <property type="entry name" value="ABC_transporter-like_ATP-bd"/>
</dbReference>
<reference evidence="11 12" key="1">
    <citation type="submission" date="2015-12" db="EMBL/GenBank/DDBJ databases">
        <authorList>
            <person name="Shamseldin A."/>
            <person name="Moawad H."/>
            <person name="Abd El-Rahim W.M."/>
            <person name="Sadowsky M.J."/>
        </authorList>
    </citation>
    <scope>NUCLEOTIDE SEQUENCE [LARGE SCALE GENOMIC DNA]</scope>
    <source>
        <strain evidence="11 12">JC234</strain>
    </source>
</reference>
<evidence type="ECO:0000256" key="2">
    <source>
        <dbReference type="ARBA" id="ARBA00022448"/>
    </source>
</evidence>
<dbReference type="Pfam" id="PF13304">
    <property type="entry name" value="AAA_21"/>
    <property type="match status" value="1"/>
</dbReference>
<keyword evidence="8" id="KW-0406">Ion transport</keyword>
<dbReference type="OrthoDB" id="9784297at2"/>
<keyword evidence="2" id="KW-0813">Transport</keyword>
<keyword evidence="3" id="KW-1003">Cell membrane</keyword>
<dbReference type="SUPFAM" id="SSF52540">
    <property type="entry name" value="P-loop containing nucleoside triphosphate hydrolases"/>
    <property type="match status" value="1"/>
</dbReference>
<evidence type="ECO:0000256" key="1">
    <source>
        <dbReference type="ARBA" id="ARBA00004202"/>
    </source>
</evidence>
<sequence>MARDKRQTRLPAPFLKRLTLVEDKIAGKTGYPFDLPWLRDDSFDLRFSTPVTILIGENGTGKSTLVEAIAALCGFDEAGGGKGYRPVDHERALDRSGAALADVLRGAWLPKVTTGWFFKAETFFSVARYLDVAALDDPMSGPPPDFLSWSHGEGFVRFFEERMSRQGIYFMDEPESALSPKRQLELLRILHGIQERAAAQVIMATHSPILMALPGARLLEITRHGIDEVNYQDTEHFRLYWTFTSDPDRFIADALGEDGEVGL</sequence>
<comment type="caution">
    <text evidence="11">The sequence shown here is derived from an EMBL/GenBank/DDBJ whole genome shotgun (WGS) entry which is preliminary data.</text>
</comment>
<keyword evidence="6 11" id="KW-0067">ATP-binding</keyword>
<comment type="subcellular location">
    <subcellularLocation>
        <location evidence="1">Cell membrane</location>
        <topology evidence="1">Peripheral membrane protein</topology>
    </subcellularLocation>
</comment>
<dbReference type="Pfam" id="PF13476">
    <property type="entry name" value="AAA_23"/>
    <property type="match status" value="1"/>
</dbReference>
<dbReference type="InterPro" id="IPR003959">
    <property type="entry name" value="ATPase_AAA_core"/>
</dbReference>
<evidence type="ECO:0000259" key="10">
    <source>
        <dbReference type="PROSITE" id="PS50893"/>
    </source>
</evidence>
<evidence type="ECO:0000256" key="8">
    <source>
        <dbReference type="ARBA" id="ARBA00023065"/>
    </source>
</evidence>
<dbReference type="STRING" id="1480615.AWJ14_00510"/>
<dbReference type="InterPro" id="IPR003593">
    <property type="entry name" value="AAA+_ATPase"/>
</dbReference>
<dbReference type="InterPro" id="IPR051535">
    <property type="entry name" value="Siderophore_ABC-ATPase"/>
</dbReference>
<dbReference type="GO" id="GO:0016887">
    <property type="term" value="F:ATP hydrolysis activity"/>
    <property type="evidence" value="ECO:0007669"/>
    <property type="project" value="InterPro"/>
</dbReference>
<name>A0A1C1YYY3_9HYPH</name>
<keyword evidence="5" id="KW-0547">Nucleotide-binding</keyword>
<dbReference type="Proteomes" id="UP000094795">
    <property type="component" value="Unassembled WGS sequence"/>
</dbReference>
<keyword evidence="12" id="KW-1185">Reference proteome</keyword>
<dbReference type="GO" id="GO:0005524">
    <property type="term" value="F:ATP binding"/>
    <property type="evidence" value="ECO:0007669"/>
    <property type="project" value="UniProtKB-KW"/>
</dbReference>
<dbReference type="PANTHER" id="PTHR42771">
    <property type="entry name" value="IRON(3+)-HYDROXAMATE IMPORT ATP-BINDING PROTEIN FHUC"/>
    <property type="match status" value="1"/>
</dbReference>
<evidence type="ECO:0000313" key="12">
    <source>
        <dbReference type="Proteomes" id="UP000094795"/>
    </source>
</evidence>
<keyword evidence="9" id="KW-0472">Membrane</keyword>
<dbReference type="GO" id="GO:0006826">
    <property type="term" value="P:iron ion transport"/>
    <property type="evidence" value="ECO:0007669"/>
    <property type="project" value="UniProtKB-KW"/>
</dbReference>
<dbReference type="GO" id="GO:0006302">
    <property type="term" value="P:double-strand break repair"/>
    <property type="evidence" value="ECO:0007669"/>
    <property type="project" value="InterPro"/>
</dbReference>
<dbReference type="RefSeq" id="WP_066175851.1">
    <property type="nucleotide sequence ID" value="NZ_LQZT01000004.1"/>
</dbReference>
<evidence type="ECO:0000256" key="6">
    <source>
        <dbReference type="ARBA" id="ARBA00022840"/>
    </source>
</evidence>
<dbReference type="SMART" id="SM00382">
    <property type="entry name" value="AAA"/>
    <property type="match status" value="1"/>
</dbReference>
<evidence type="ECO:0000256" key="5">
    <source>
        <dbReference type="ARBA" id="ARBA00022741"/>
    </source>
</evidence>
<gene>
    <name evidence="11" type="ORF">AWJ14_00510</name>
</gene>
<dbReference type="InterPro" id="IPR038729">
    <property type="entry name" value="Rad50/SbcC_AAA"/>
</dbReference>
<accession>A0A1C1YYY3</accession>
<dbReference type="PROSITE" id="PS50893">
    <property type="entry name" value="ABC_TRANSPORTER_2"/>
    <property type="match status" value="1"/>
</dbReference>
<dbReference type="Gene3D" id="3.40.50.300">
    <property type="entry name" value="P-loop containing nucleotide triphosphate hydrolases"/>
    <property type="match status" value="2"/>
</dbReference>
<keyword evidence="7" id="KW-0408">Iron</keyword>
<protein>
    <submittedName>
        <fullName evidence="11">ATP-binding protein</fullName>
    </submittedName>
</protein>
<dbReference type="PANTHER" id="PTHR42771:SF2">
    <property type="entry name" value="IRON(3+)-HYDROXAMATE IMPORT ATP-BINDING PROTEIN FHUC"/>
    <property type="match status" value="1"/>
</dbReference>
<dbReference type="GO" id="GO:0005886">
    <property type="term" value="C:plasma membrane"/>
    <property type="evidence" value="ECO:0007669"/>
    <property type="project" value="UniProtKB-SubCell"/>
</dbReference>
<organism evidence="11 12">
    <name type="scientific">Hoeflea olei</name>
    <dbReference type="NCBI Taxonomy" id="1480615"/>
    <lineage>
        <taxon>Bacteria</taxon>
        <taxon>Pseudomonadati</taxon>
        <taxon>Pseudomonadota</taxon>
        <taxon>Alphaproteobacteria</taxon>
        <taxon>Hyphomicrobiales</taxon>
        <taxon>Rhizobiaceae</taxon>
        <taxon>Hoeflea</taxon>
    </lineage>
</organism>